<accession>A0A0E0F7L8</accession>
<protein>
    <submittedName>
        <fullName evidence="1">Uncharacterized protein</fullName>
    </submittedName>
</protein>
<reference evidence="1" key="2">
    <citation type="submission" date="2018-05" db="EMBL/GenBank/DDBJ databases">
        <title>OmerRS3 (Oryza meridionalis Reference Sequence Version 3).</title>
        <authorList>
            <person name="Zhang J."/>
            <person name="Kudrna D."/>
            <person name="Lee S."/>
            <person name="Talag J."/>
            <person name="Welchert J."/>
            <person name="Wing R.A."/>
        </authorList>
    </citation>
    <scope>NUCLEOTIDE SEQUENCE [LARGE SCALE GENOMIC DNA]</scope>
    <source>
        <strain evidence="1">cv. OR44</strain>
    </source>
</reference>
<sequence length="140" mass="16012">MPSVRWLLNVNGGTNRAVIAFQTRTVPVEELFGGLVYTTSRSTWQGRSLIDEIRMPRNGLNHTHMGALQLRKHGCHYVQHNKLWAITIGKQFVAMLLACITKGAFKSSKMLSEWPWDPRDLLHQLGDKPKLKERGLLRTH</sequence>
<dbReference type="AlphaFoldDB" id="A0A0E0F7L8"/>
<name>A0A0E0F7L8_9ORYZ</name>
<dbReference type="STRING" id="40149.A0A0E0F7L8"/>
<dbReference type="Gramene" id="OMERI11G16170.1">
    <property type="protein sequence ID" value="OMERI11G16170.1"/>
    <property type="gene ID" value="OMERI11G16170"/>
</dbReference>
<dbReference type="EnsemblPlants" id="OMERI11G16170.1">
    <property type="protein sequence ID" value="OMERI11G16170.1"/>
    <property type="gene ID" value="OMERI11G16170"/>
</dbReference>
<reference evidence="1" key="1">
    <citation type="submission" date="2015-04" db="UniProtKB">
        <authorList>
            <consortium name="EnsemblPlants"/>
        </authorList>
    </citation>
    <scope>IDENTIFICATION</scope>
</reference>
<evidence type="ECO:0000313" key="1">
    <source>
        <dbReference type="EnsemblPlants" id="OMERI11G16170.1"/>
    </source>
</evidence>
<organism evidence="1">
    <name type="scientific">Oryza meridionalis</name>
    <dbReference type="NCBI Taxonomy" id="40149"/>
    <lineage>
        <taxon>Eukaryota</taxon>
        <taxon>Viridiplantae</taxon>
        <taxon>Streptophyta</taxon>
        <taxon>Embryophyta</taxon>
        <taxon>Tracheophyta</taxon>
        <taxon>Spermatophyta</taxon>
        <taxon>Magnoliopsida</taxon>
        <taxon>Liliopsida</taxon>
        <taxon>Poales</taxon>
        <taxon>Poaceae</taxon>
        <taxon>BOP clade</taxon>
        <taxon>Oryzoideae</taxon>
        <taxon>Oryzeae</taxon>
        <taxon>Oryzinae</taxon>
        <taxon>Oryza</taxon>
    </lineage>
</organism>
<keyword evidence="2" id="KW-1185">Reference proteome</keyword>
<proteinExistence type="predicted"/>
<evidence type="ECO:0000313" key="2">
    <source>
        <dbReference type="Proteomes" id="UP000008021"/>
    </source>
</evidence>
<dbReference type="Proteomes" id="UP000008021">
    <property type="component" value="Chromosome 11"/>
</dbReference>
<dbReference type="HOGENOM" id="CLU_1838327_0_0_1"/>